<evidence type="ECO:0000256" key="5">
    <source>
        <dbReference type="ARBA" id="ARBA00022448"/>
    </source>
</evidence>
<evidence type="ECO:0000256" key="16">
    <source>
        <dbReference type="RuleBase" id="RU003297"/>
    </source>
</evidence>
<feature type="transmembrane region" description="Helical" evidence="16">
    <location>
        <begin position="374"/>
        <end position="404"/>
    </location>
</feature>
<evidence type="ECO:0000256" key="9">
    <source>
        <dbReference type="ARBA" id="ARBA00022982"/>
    </source>
</evidence>
<feature type="transmembrane region" description="Helical" evidence="16">
    <location>
        <begin position="117"/>
        <end position="136"/>
    </location>
</feature>
<geneLocation type="mitochondrion" evidence="19"/>
<feature type="transmembrane region" description="Helical" evidence="16">
    <location>
        <begin position="92"/>
        <end position="111"/>
    </location>
</feature>
<dbReference type="AlphaFoldDB" id="A0A1X9JS08"/>
<feature type="transmembrane region" description="Helical" evidence="16">
    <location>
        <begin position="216"/>
        <end position="237"/>
    </location>
</feature>
<sequence length="449" mass="49187">MFSLLVMAGFMAVLGGFELLVFWWVFTWGCVVMLLVSLFFWFSPSGLANCYSSFFVMDNFSFSLVSMSILVCCFSVLASVRDVGKVKNKGKEFVLSVLVLTVVLFCCFSVSSLFSFYVLFEFSLIPTLFLILGWGYQPERLQAGKYMMLYTVGASLPLLILVVFVLVELGSIFYGRVGMDRFGGGWLVVLCASLAFLVKLPIYGFHLWLPKAHVEAPVAGSMILAGVLLKLGGYGLIRFFGVLGLSSSLIVNVIFCLALVGGTVASMVCFAQVDVKALVAYSSVGHMGLVLGGVCSNTEWGWVGALFMMLAHGLCSSSLFFLASETYKCYHTRSLYLVKGGLAVIPGMSMWWFLMCATNMAAPPSLNLWSELMLGVSILSYSVGFAVFTGFMTFLAAAYSWYVYAATQHGQNPLWARGSVLIEEYANYVLCFSLFLPLSVAWVSLLSLS</sequence>
<keyword evidence="8" id="KW-1278">Translocase</keyword>
<dbReference type="GO" id="GO:0031966">
    <property type="term" value="C:mitochondrial membrane"/>
    <property type="evidence" value="ECO:0007669"/>
    <property type="project" value="UniProtKB-SubCell"/>
</dbReference>
<evidence type="ECO:0000259" key="17">
    <source>
        <dbReference type="Pfam" id="PF00361"/>
    </source>
</evidence>
<feature type="transmembrane region" description="Helical" evidence="16">
    <location>
        <begin position="300"/>
        <end position="323"/>
    </location>
</feature>
<dbReference type="PRINTS" id="PR01437">
    <property type="entry name" value="NUOXDRDTASE4"/>
</dbReference>
<feature type="transmembrane region" description="Helical" evidence="16">
    <location>
        <begin position="249"/>
        <end position="271"/>
    </location>
</feature>
<keyword evidence="6 16" id="KW-0679">Respiratory chain</keyword>
<feature type="domain" description="NADH:quinone oxidoreductase/Mrp antiporter transmembrane" evidence="17">
    <location>
        <begin position="112"/>
        <end position="393"/>
    </location>
</feature>
<dbReference type="GO" id="GO:0003954">
    <property type="term" value="F:NADH dehydrogenase activity"/>
    <property type="evidence" value="ECO:0007669"/>
    <property type="project" value="TreeGrafter"/>
</dbReference>
<keyword evidence="13 16" id="KW-0496">Mitochondrion</keyword>
<dbReference type="Pfam" id="PF00361">
    <property type="entry name" value="Proton_antipo_M"/>
    <property type="match status" value="1"/>
</dbReference>
<keyword evidence="5 16" id="KW-0813">Transport</keyword>
<dbReference type="InterPro" id="IPR000260">
    <property type="entry name" value="NADH4_N"/>
</dbReference>
<feature type="transmembrane region" description="Helical" evidence="16">
    <location>
        <begin position="335"/>
        <end position="354"/>
    </location>
</feature>
<evidence type="ECO:0000256" key="1">
    <source>
        <dbReference type="ARBA" id="ARBA00004225"/>
    </source>
</evidence>
<dbReference type="EMBL" id="KU873123">
    <property type="protein sequence ID" value="AQT38562.1"/>
    <property type="molecule type" value="Genomic_DNA"/>
</dbReference>
<keyword evidence="14 16" id="KW-0472">Membrane</keyword>
<organism evidence="19">
    <name type="scientific">Cumberlandia monodonta</name>
    <name type="common">Spectacle case pearly mussel</name>
    <name type="synonym">Margaritifera monodonta</name>
    <dbReference type="NCBI Taxonomy" id="52365"/>
    <lineage>
        <taxon>Eukaryota</taxon>
        <taxon>Metazoa</taxon>
        <taxon>Spiralia</taxon>
        <taxon>Lophotrochozoa</taxon>
        <taxon>Mollusca</taxon>
        <taxon>Bivalvia</taxon>
        <taxon>Autobranchia</taxon>
        <taxon>Heteroconchia</taxon>
        <taxon>Palaeoheterodonta</taxon>
        <taxon>Unionida</taxon>
        <taxon>Unionoidea</taxon>
        <taxon>Margaritiferidae</taxon>
        <taxon>Cumberlandia</taxon>
    </lineage>
</organism>
<dbReference type="PANTHER" id="PTHR43507:SF20">
    <property type="entry name" value="NADH-UBIQUINONE OXIDOREDUCTASE CHAIN 4"/>
    <property type="match status" value="1"/>
</dbReference>
<reference evidence="19" key="1">
    <citation type="journal article" date="2017" name="Sci. Rep.">
        <title>Evolution of sex-dependent mtDNA transmission in freshwater mussels (Bivalvia: Unionida).</title>
        <authorList>
            <person name="Guerra D."/>
            <person name="Plazzi F."/>
            <person name="Stewart D.T."/>
            <person name="Bogan A.E."/>
            <person name="Hoeh W.R."/>
            <person name="Breton S."/>
        </authorList>
    </citation>
    <scope>NUCLEOTIDE SEQUENCE</scope>
    <source>
        <strain evidence="19">H3010</strain>
        <tissue evidence="19">Gonad</tissue>
    </source>
</reference>
<feature type="transmembrane region" description="Helical" evidence="16">
    <location>
        <begin position="186"/>
        <end position="209"/>
    </location>
</feature>
<feature type="domain" description="NADH:ubiquinone oxidoreductase chain 4 N-terminal" evidence="18">
    <location>
        <begin position="1"/>
        <end position="106"/>
    </location>
</feature>
<name>A0A1X9JS08_CUMMO</name>
<evidence type="ECO:0000256" key="6">
    <source>
        <dbReference type="ARBA" id="ARBA00022660"/>
    </source>
</evidence>
<keyword evidence="10 16" id="KW-1133">Transmembrane helix</keyword>
<evidence type="ECO:0000256" key="13">
    <source>
        <dbReference type="ARBA" id="ARBA00023128"/>
    </source>
</evidence>
<dbReference type="PANTHER" id="PTHR43507">
    <property type="entry name" value="NADH-UBIQUINONE OXIDOREDUCTASE CHAIN 4"/>
    <property type="match status" value="1"/>
</dbReference>
<keyword evidence="12 16" id="KW-0830">Ubiquinone</keyword>
<evidence type="ECO:0000256" key="12">
    <source>
        <dbReference type="ARBA" id="ARBA00023075"/>
    </source>
</evidence>
<keyword evidence="9 16" id="KW-0249">Electron transport</keyword>
<feature type="transmembrane region" description="Helical" evidence="16">
    <location>
        <begin position="425"/>
        <end position="445"/>
    </location>
</feature>
<feature type="transmembrane region" description="Helical" evidence="16">
    <location>
        <begin position="148"/>
        <end position="174"/>
    </location>
</feature>
<comment type="catalytic activity">
    <reaction evidence="15 16">
        <text>a ubiquinone + NADH + 5 H(+)(in) = a ubiquinol + NAD(+) + 4 H(+)(out)</text>
        <dbReference type="Rhea" id="RHEA:29091"/>
        <dbReference type="Rhea" id="RHEA-COMP:9565"/>
        <dbReference type="Rhea" id="RHEA-COMP:9566"/>
        <dbReference type="ChEBI" id="CHEBI:15378"/>
        <dbReference type="ChEBI" id="CHEBI:16389"/>
        <dbReference type="ChEBI" id="CHEBI:17976"/>
        <dbReference type="ChEBI" id="CHEBI:57540"/>
        <dbReference type="ChEBI" id="CHEBI:57945"/>
        <dbReference type="EC" id="7.1.1.2"/>
    </reaction>
</comment>
<evidence type="ECO:0000256" key="11">
    <source>
        <dbReference type="ARBA" id="ARBA00023027"/>
    </source>
</evidence>
<dbReference type="Pfam" id="PF01059">
    <property type="entry name" value="Oxidored_q5_N"/>
    <property type="match status" value="1"/>
</dbReference>
<protein>
    <recommendedName>
        <fullName evidence="4 16">NADH-ubiquinone oxidoreductase chain 4</fullName>
        <ecNumber evidence="3 16">7.1.1.2</ecNumber>
    </recommendedName>
</protein>
<accession>A0A1X9JS08</accession>
<dbReference type="GO" id="GO:0008137">
    <property type="term" value="F:NADH dehydrogenase (ubiquinone) activity"/>
    <property type="evidence" value="ECO:0007669"/>
    <property type="project" value="UniProtKB-UniRule"/>
</dbReference>
<dbReference type="GO" id="GO:0048039">
    <property type="term" value="F:ubiquinone binding"/>
    <property type="evidence" value="ECO:0007669"/>
    <property type="project" value="TreeGrafter"/>
</dbReference>
<evidence type="ECO:0000256" key="3">
    <source>
        <dbReference type="ARBA" id="ARBA00012944"/>
    </source>
</evidence>
<comment type="function">
    <text evidence="16">Core subunit of the mitochondrial membrane respiratory chain NADH dehydrogenase (Complex I) which catalyzes electron transfer from NADH through the respiratory chain, using ubiquinone as an electron acceptor. Essential for the catalytic activity and assembly of complex I.</text>
</comment>
<evidence type="ECO:0000256" key="15">
    <source>
        <dbReference type="ARBA" id="ARBA00049551"/>
    </source>
</evidence>
<evidence type="ECO:0000256" key="2">
    <source>
        <dbReference type="ARBA" id="ARBA00009025"/>
    </source>
</evidence>
<evidence type="ECO:0000256" key="7">
    <source>
        <dbReference type="ARBA" id="ARBA00022692"/>
    </source>
</evidence>
<dbReference type="GO" id="GO:0015990">
    <property type="term" value="P:electron transport coupled proton transport"/>
    <property type="evidence" value="ECO:0007669"/>
    <property type="project" value="TreeGrafter"/>
</dbReference>
<comment type="similarity">
    <text evidence="2 16">Belongs to the complex I subunit 4 family.</text>
</comment>
<proteinExistence type="inferred from homology"/>
<evidence type="ECO:0000256" key="14">
    <source>
        <dbReference type="ARBA" id="ARBA00023136"/>
    </source>
</evidence>
<comment type="subcellular location">
    <subcellularLocation>
        <location evidence="1 16">Mitochondrion membrane</location>
        <topology evidence="1 16">Multi-pass membrane protein</topology>
    </subcellularLocation>
</comment>
<dbReference type="InterPro" id="IPR003918">
    <property type="entry name" value="NADH_UbQ_OxRdtase"/>
</dbReference>
<dbReference type="GO" id="GO:0042773">
    <property type="term" value="P:ATP synthesis coupled electron transport"/>
    <property type="evidence" value="ECO:0007669"/>
    <property type="project" value="InterPro"/>
</dbReference>
<feature type="transmembrane region" description="Helical" evidence="16">
    <location>
        <begin position="21"/>
        <end position="42"/>
    </location>
</feature>
<keyword evidence="7 16" id="KW-0812">Transmembrane</keyword>
<evidence type="ECO:0000256" key="10">
    <source>
        <dbReference type="ARBA" id="ARBA00022989"/>
    </source>
</evidence>
<evidence type="ECO:0000256" key="8">
    <source>
        <dbReference type="ARBA" id="ARBA00022967"/>
    </source>
</evidence>
<gene>
    <name evidence="19" type="primary">nad4</name>
</gene>
<evidence type="ECO:0000259" key="18">
    <source>
        <dbReference type="Pfam" id="PF01059"/>
    </source>
</evidence>
<keyword evidence="11 16" id="KW-0520">NAD</keyword>
<dbReference type="EC" id="7.1.1.2" evidence="3 16"/>
<feature type="transmembrane region" description="Helical" evidence="16">
    <location>
        <begin position="62"/>
        <end position="80"/>
    </location>
</feature>
<evidence type="ECO:0000256" key="4">
    <source>
        <dbReference type="ARBA" id="ARBA00021006"/>
    </source>
</evidence>
<evidence type="ECO:0000313" key="19">
    <source>
        <dbReference type="EMBL" id="AQT38562.1"/>
    </source>
</evidence>
<dbReference type="InterPro" id="IPR001750">
    <property type="entry name" value="ND/Mrp_TM"/>
</dbReference>